<evidence type="ECO:0000256" key="2">
    <source>
        <dbReference type="SAM" id="MobiDB-lite"/>
    </source>
</evidence>
<protein>
    <submittedName>
        <fullName evidence="4">Tail length tape measure protein</fullName>
    </submittedName>
</protein>
<feature type="domain" description="Phage tail tape measure protein" evidence="3">
    <location>
        <begin position="206"/>
        <end position="416"/>
    </location>
</feature>
<feature type="region of interest" description="Disordered" evidence="2">
    <location>
        <begin position="671"/>
        <end position="711"/>
    </location>
</feature>
<dbReference type="EMBL" id="WMJZ01000020">
    <property type="protein sequence ID" value="MTH47471.1"/>
    <property type="molecule type" value="Genomic_DNA"/>
</dbReference>
<dbReference type="Proteomes" id="UP000477739">
    <property type="component" value="Unassembled WGS sequence"/>
</dbReference>
<dbReference type="RefSeq" id="WP_155109042.1">
    <property type="nucleotide sequence ID" value="NZ_WMJZ01000020.1"/>
</dbReference>
<feature type="coiled-coil region" evidence="1">
    <location>
        <begin position="104"/>
        <end position="131"/>
    </location>
</feature>
<evidence type="ECO:0000313" key="5">
    <source>
        <dbReference type="Proteomes" id="UP000477739"/>
    </source>
</evidence>
<dbReference type="InterPro" id="IPR010090">
    <property type="entry name" value="Phage_tape_meas"/>
</dbReference>
<feature type="compositionally biased region" description="Polar residues" evidence="2">
    <location>
        <begin position="671"/>
        <end position="681"/>
    </location>
</feature>
<feature type="region of interest" description="Disordered" evidence="2">
    <location>
        <begin position="34"/>
        <end position="72"/>
    </location>
</feature>
<gene>
    <name evidence="4" type="ORF">GJV78_14640</name>
</gene>
<feature type="compositionally biased region" description="Polar residues" evidence="2">
    <location>
        <begin position="690"/>
        <end position="711"/>
    </location>
</feature>
<reference evidence="4 5" key="1">
    <citation type="submission" date="2019-11" db="EMBL/GenBank/DDBJ databases">
        <title>Escherichia alba sp. nov. isolated from the gut of plastic-eating superworms Zophobas atratus.</title>
        <authorList>
            <person name="Yang Y."/>
        </authorList>
    </citation>
    <scope>NUCLEOTIDE SEQUENCE [LARGE SCALE GENOMIC DNA]</scope>
    <source>
        <strain evidence="5">BIT-B35</strain>
    </source>
</reference>
<sequence>MAGNFKVGMTLTAKDDASAVLVKGLKLTTKAATDATKAASHASTEQKKSNEQTARSARTAAEEARRLSTTRESLGVRSERAIQREITKTIAGYNRLARSGVASAREQERAYRSMRGRLRELNQEMRGYSRMAEARRIGGNIMGITGGIAAGVAVAARPVSRQMVYQRQLSMMANTAFGGEGQAGRLAGRQKMDTSIRQAVGYGGGTKEDAAEAMNQMLASGVVSYETASQWLPDLMKYATASGASPLDLASLAIKGKQSFGLQDSDIPTALNMAIAAGKAGNFELQDMARWLAPQMAAAGSAGMKGIDDFSKLLTLNEAAGVTAGSSDEAGNNVVNLLAKLTSADAANAAKKIIVNGHGIDLPGTLANAREKGIDPIEAFSRVVDRVVGSDKRYQQLQQRMGATKNNAERSAVMESMATILEGSGVGKVIADRQALMALLAYRNNPTYRKQVEAEINQQRALPEGKRAGDEDFAFIADTNDFKFEQARNTADFAQMDSVKKLADVAGSAAGELSRLGEEFPGLTTAAAGAATAIQSMTAAAVTFAGLKFLAGGAGAAVGAAAGTTGAASAATAAASTAAKGGSLLGFLGKLAGAGGTVTALATMTSPEEDAAVNGSEERWKAIRAKYPQSLIDAARKKYQPWYQFGEGYSTENEVWIRRYLDEQSSAANASVSPSQVTSATGGAPGVVPASSSRSGNASPQQAGGTVSLPPQQVNVTTQLFVDGHVLAESVNQHNIQDGNRGTGGPN</sequence>
<name>A0A6L6IKS7_9ENTR</name>
<evidence type="ECO:0000259" key="3">
    <source>
        <dbReference type="Pfam" id="PF10145"/>
    </source>
</evidence>
<keyword evidence="1" id="KW-0175">Coiled coil</keyword>
<dbReference type="Pfam" id="PF10145">
    <property type="entry name" value="PhageMin_Tail"/>
    <property type="match status" value="1"/>
</dbReference>
<accession>A0A6L6IKS7</accession>
<proteinExistence type="predicted"/>
<evidence type="ECO:0000256" key="1">
    <source>
        <dbReference type="SAM" id="Coils"/>
    </source>
</evidence>
<organism evidence="4 5">
    <name type="scientific">Intestinirhabdus alba</name>
    <dbReference type="NCBI Taxonomy" id="2899544"/>
    <lineage>
        <taxon>Bacteria</taxon>
        <taxon>Pseudomonadati</taxon>
        <taxon>Pseudomonadota</taxon>
        <taxon>Gammaproteobacteria</taxon>
        <taxon>Enterobacterales</taxon>
        <taxon>Enterobacteriaceae</taxon>
        <taxon>Intestinirhabdus</taxon>
    </lineage>
</organism>
<keyword evidence="5" id="KW-1185">Reference proteome</keyword>
<dbReference type="OrthoDB" id="8019720at2"/>
<evidence type="ECO:0000313" key="4">
    <source>
        <dbReference type="EMBL" id="MTH47471.1"/>
    </source>
</evidence>
<dbReference type="AlphaFoldDB" id="A0A6L6IKS7"/>
<comment type="caution">
    <text evidence="4">The sequence shown here is derived from an EMBL/GenBank/DDBJ whole genome shotgun (WGS) entry which is preliminary data.</text>
</comment>